<reference evidence="2" key="2">
    <citation type="journal article" date="2009" name="Genome Res.">
        <title>Comparative genomic analyses of the human fungal pathogens Coccidioides and their relatives.</title>
        <authorList>
            <person name="Sharpton T.J."/>
            <person name="Stajich J.E."/>
            <person name="Rounsley S.D."/>
            <person name="Gardner M.J."/>
            <person name="Wortman J.R."/>
            <person name="Jordar V.S."/>
            <person name="Maiti R."/>
            <person name="Kodira C.D."/>
            <person name="Neafsey D.E."/>
            <person name="Zeng Q."/>
            <person name="Hung C.-Y."/>
            <person name="McMahan C."/>
            <person name="Muszewska A."/>
            <person name="Grynberg M."/>
            <person name="Mandel M.A."/>
            <person name="Kellner E.M."/>
            <person name="Barker B.M."/>
            <person name="Galgiani J.N."/>
            <person name="Orbach M.J."/>
            <person name="Kirkland T.N."/>
            <person name="Cole G.T."/>
            <person name="Henn M.R."/>
            <person name="Birren B.W."/>
            <person name="Taylor J.W."/>
        </authorList>
    </citation>
    <scope>NUCLEOTIDE SEQUENCE [LARGE SCALE GENOMIC DNA]</scope>
    <source>
        <strain evidence="2">RMSCC 3488</strain>
    </source>
</reference>
<dbReference type="Proteomes" id="UP000054567">
    <property type="component" value="Unassembled WGS sequence"/>
</dbReference>
<name>A0A0J6IBE4_COCPO</name>
<dbReference type="EMBL" id="DS268111">
    <property type="protein sequence ID" value="KMM68972.1"/>
    <property type="molecule type" value="Genomic_DNA"/>
</dbReference>
<dbReference type="VEuPathDB" id="FungiDB:CPAG_05295"/>
<protein>
    <submittedName>
        <fullName evidence="1">Uncharacterized protein</fullName>
    </submittedName>
</protein>
<reference evidence="2" key="3">
    <citation type="journal article" date="2010" name="Genome Res.">
        <title>Population genomic sequencing of Coccidioides fungi reveals recent hybridization and transposon control.</title>
        <authorList>
            <person name="Neafsey D.E."/>
            <person name="Barker B.M."/>
            <person name="Sharpton T.J."/>
            <person name="Stajich J.E."/>
            <person name="Park D.J."/>
            <person name="Whiston E."/>
            <person name="Hung C.-Y."/>
            <person name="McMahan C."/>
            <person name="White J."/>
            <person name="Sykes S."/>
            <person name="Heiman D."/>
            <person name="Young S."/>
            <person name="Zeng Q."/>
            <person name="Abouelleil A."/>
            <person name="Aftuck L."/>
            <person name="Bessette D."/>
            <person name="Brown A."/>
            <person name="FitzGerald M."/>
            <person name="Lui A."/>
            <person name="Macdonald J.P."/>
            <person name="Priest M."/>
            <person name="Orbach M.J."/>
            <person name="Galgiani J.N."/>
            <person name="Kirkland T.N."/>
            <person name="Cole G.T."/>
            <person name="Birren B.W."/>
            <person name="Henn M.R."/>
            <person name="Taylor J.W."/>
            <person name="Rounsley S.D."/>
        </authorList>
    </citation>
    <scope>NUCLEOTIDE SEQUENCE [LARGE SCALE GENOMIC DNA]</scope>
    <source>
        <strain evidence="2">RMSCC 3488</strain>
    </source>
</reference>
<evidence type="ECO:0000313" key="1">
    <source>
        <dbReference type="EMBL" id="KMM68972.1"/>
    </source>
</evidence>
<dbReference type="AlphaFoldDB" id="A0A0J6IBE4"/>
<reference evidence="1 2" key="1">
    <citation type="submission" date="2007-06" db="EMBL/GenBank/DDBJ databases">
        <title>The Genome Sequence of Coccidioides posadasii RMSCC_3488.</title>
        <authorList>
            <consortium name="Coccidioides Genome Resources Consortium"/>
            <consortium name="The Broad Institute Genome Sequencing Platform"/>
            <person name="Henn M.R."/>
            <person name="Sykes S."/>
            <person name="Young S."/>
            <person name="Jaffe D."/>
            <person name="Berlin A."/>
            <person name="Alvarez P."/>
            <person name="Butler J."/>
            <person name="Gnerre S."/>
            <person name="Grabherr M."/>
            <person name="Mauceli E."/>
            <person name="Brockman W."/>
            <person name="Kodira C."/>
            <person name="Alvarado L."/>
            <person name="Zeng Q."/>
            <person name="Crawford M."/>
            <person name="Antoine C."/>
            <person name="Devon K."/>
            <person name="Galgiani J."/>
            <person name="Orsborn K."/>
            <person name="Lewis M.L."/>
            <person name="Nusbaum C."/>
            <person name="Galagan J."/>
            <person name="Birren B."/>
        </authorList>
    </citation>
    <scope>NUCLEOTIDE SEQUENCE [LARGE SCALE GENOMIC DNA]</scope>
    <source>
        <strain evidence="1 2">RMSCC 3488</strain>
    </source>
</reference>
<accession>A0A0J6IBE4</accession>
<proteinExistence type="predicted"/>
<gene>
    <name evidence="1" type="ORF">CPAG_05295</name>
</gene>
<sequence length="144" mass="15675">MWLRRHPSYSLQTSCDPLVFSSQPELLGGYNYISGTNFSRGNTVPPKTPELACGNYTGRWYVNSVPPNQVLWGGAFSRDSWAHHPSGAPTPRFPTGLGGTCGTLAASTFGASVLGKLSAPRRRTMTMTLAFWAFESRSAEAWLS</sequence>
<organism evidence="1 2">
    <name type="scientific">Coccidioides posadasii RMSCC 3488</name>
    <dbReference type="NCBI Taxonomy" id="454284"/>
    <lineage>
        <taxon>Eukaryota</taxon>
        <taxon>Fungi</taxon>
        <taxon>Dikarya</taxon>
        <taxon>Ascomycota</taxon>
        <taxon>Pezizomycotina</taxon>
        <taxon>Eurotiomycetes</taxon>
        <taxon>Eurotiomycetidae</taxon>
        <taxon>Onygenales</taxon>
        <taxon>Onygenaceae</taxon>
        <taxon>Coccidioides</taxon>
    </lineage>
</organism>
<evidence type="ECO:0000313" key="2">
    <source>
        <dbReference type="Proteomes" id="UP000054567"/>
    </source>
</evidence>